<dbReference type="GO" id="GO:0005737">
    <property type="term" value="C:cytoplasm"/>
    <property type="evidence" value="ECO:0007669"/>
    <property type="project" value="TreeGrafter"/>
</dbReference>
<dbReference type="Proteomes" id="UP000307440">
    <property type="component" value="Unassembled WGS sequence"/>
</dbReference>
<dbReference type="InterPro" id="IPR029052">
    <property type="entry name" value="Metallo-depent_PP-like"/>
</dbReference>
<keyword evidence="4" id="KW-1185">Reference proteome</keyword>
<keyword evidence="1" id="KW-1133">Transmembrane helix</keyword>
<dbReference type="InterPro" id="IPR050126">
    <property type="entry name" value="Ap4A_hydrolase"/>
</dbReference>
<dbReference type="AlphaFoldDB" id="A0A5C3L394"/>
<keyword evidence="1" id="KW-0812">Transmembrane</keyword>
<dbReference type="InterPro" id="IPR004843">
    <property type="entry name" value="Calcineurin-like_PHP"/>
</dbReference>
<dbReference type="Pfam" id="PF00149">
    <property type="entry name" value="Metallophos"/>
    <property type="match status" value="1"/>
</dbReference>
<dbReference type="GO" id="GO:0006798">
    <property type="term" value="P:polyphosphate catabolic process"/>
    <property type="evidence" value="ECO:0007669"/>
    <property type="project" value="TreeGrafter"/>
</dbReference>
<evidence type="ECO:0000256" key="1">
    <source>
        <dbReference type="SAM" id="Phobius"/>
    </source>
</evidence>
<dbReference type="Gene3D" id="3.60.21.10">
    <property type="match status" value="1"/>
</dbReference>
<dbReference type="PANTHER" id="PTHR42850">
    <property type="entry name" value="METALLOPHOSPHOESTERASE"/>
    <property type="match status" value="1"/>
</dbReference>
<reference evidence="3 4" key="1">
    <citation type="journal article" date="2019" name="Nat. Ecol. Evol.">
        <title>Megaphylogeny resolves global patterns of mushroom evolution.</title>
        <authorList>
            <person name="Varga T."/>
            <person name="Krizsan K."/>
            <person name="Foldi C."/>
            <person name="Dima B."/>
            <person name="Sanchez-Garcia M."/>
            <person name="Sanchez-Ramirez S."/>
            <person name="Szollosi G.J."/>
            <person name="Szarkandi J.G."/>
            <person name="Papp V."/>
            <person name="Albert L."/>
            <person name="Andreopoulos W."/>
            <person name="Angelini C."/>
            <person name="Antonin V."/>
            <person name="Barry K.W."/>
            <person name="Bougher N.L."/>
            <person name="Buchanan P."/>
            <person name="Buyck B."/>
            <person name="Bense V."/>
            <person name="Catcheside P."/>
            <person name="Chovatia M."/>
            <person name="Cooper J."/>
            <person name="Damon W."/>
            <person name="Desjardin D."/>
            <person name="Finy P."/>
            <person name="Geml J."/>
            <person name="Haridas S."/>
            <person name="Hughes K."/>
            <person name="Justo A."/>
            <person name="Karasinski D."/>
            <person name="Kautmanova I."/>
            <person name="Kiss B."/>
            <person name="Kocsube S."/>
            <person name="Kotiranta H."/>
            <person name="LaButti K.M."/>
            <person name="Lechner B.E."/>
            <person name="Liimatainen K."/>
            <person name="Lipzen A."/>
            <person name="Lukacs Z."/>
            <person name="Mihaltcheva S."/>
            <person name="Morgado L.N."/>
            <person name="Niskanen T."/>
            <person name="Noordeloos M.E."/>
            <person name="Ohm R.A."/>
            <person name="Ortiz-Santana B."/>
            <person name="Ovrebo C."/>
            <person name="Racz N."/>
            <person name="Riley R."/>
            <person name="Savchenko A."/>
            <person name="Shiryaev A."/>
            <person name="Soop K."/>
            <person name="Spirin V."/>
            <person name="Szebenyi C."/>
            <person name="Tomsovsky M."/>
            <person name="Tulloss R.E."/>
            <person name="Uehling J."/>
            <person name="Grigoriev I.V."/>
            <person name="Vagvolgyi C."/>
            <person name="Papp T."/>
            <person name="Martin F.M."/>
            <person name="Miettinen O."/>
            <person name="Hibbett D.S."/>
            <person name="Nagy L.G."/>
        </authorList>
    </citation>
    <scope>NUCLEOTIDE SEQUENCE [LARGE SCALE GENOMIC DNA]</scope>
    <source>
        <strain evidence="3 4">CBS 121175</strain>
    </source>
</reference>
<dbReference type="STRING" id="230819.A0A5C3L394"/>
<proteinExistence type="predicted"/>
<gene>
    <name evidence="3" type="ORF">FA15DRAFT_614358</name>
</gene>
<dbReference type="GO" id="GO:0016791">
    <property type="term" value="F:phosphatase activity"/>
    <property type="evidence" value="ECO:0007669"/>
    <property type="project" value="TreeGrafter"/>
</dbReference>
<organism evidence="3 4">
    <name type="scientific">Coprinopsis marcescibilis</name>
    <name type="common">Agaric fungus</name>
    <name type="synonym">Psathyrella marcescibilis</name>
    <dbReference type="NCBI Taxonomy" id="230819"/>
    <lineage>
        <taxon>Eukaryota</taxon>
        <taxon>Fungi</taxon>
        <taxon>Dikarya</taxon>
        <taxon>Basidiomycota</taxon>
        <taxon>Agaricomycotina</taxon>
        <taxon>Agaricomycetes</taxon>
        <taxon>Agaricomycetidae</taxon>
        <taxon>Agaricales</taxon>
        <taxon>Agaricineae</taxon>
        <taxon>Psathyrellaceae</taxon>
        <taxon>Coprinopsis</taxon>
    </lineage>
</organism>
<dbReference type="PANTHER" id="PTHR42850:SF4">
    <property type="entry name" value="ZINC-DEPENDENT ENDOPOLYPHOSPHATASE"/>
    <property type="match status" value="1"/>
</dbReference>
<evidence type="ECO:0000313" key="3">
    <source>
        <dbReference type="EMBL" id="TFK27148.1"/>
    </source>
</evidence>
<accession>A0A5C3L394</accession>
<evidence type="ECO:0000259" key="2">
    <source>
        <dbReference type="Pfam" id="PF00149"/>
    </source>
</evidence>
<evidence type="ECO:0000313" key="4">
    <source>
        <dbReference type="Proteomes" id="UP000307440"/>
    </source>
</evidence>
<dbReference type="PROSITE" id="PS51257">
    <property type="entry name" value="PROKAR_LIPOPROTEIN"/>
    <property type="match status" value="1"/>
</dbReference>
<dbReference type="OrthoDB" id="10267127at2759"/>
<feature type="domain" description="Calcineurin-like phosphoesterase" evidence="2">
    <location>
        <begin position="80"/>
        <end position="222"/>
    </location>
</feature>
<dbReference type="EMBL" id="ML210167">
    <property type="protein sequence ID" value="TFK27148.1"/>
    <property type="molecule type" value="Genomic_DNA"/>
</dbReference>
<sequence>MIPVREFLAYVVLASFLGFMLSCSVWDGPSRAWETVKPAIRLDGVFNIEEQLTKDPDFSNYRPIRTLAGSEFPLDEPQRRTIIVGDIHGKIHPFKKLLSTVAYDSKVDVLVHTGDFMSKSSIKDSLAVLSFMTQYDVVGVRGNHEQKIIEWRGWITWICSSYEGCRWLRHVEHEWERARHNKQLTPEEFIDSEKQSFGLRDKRWWKLVPVDWLLFGEHYQLARAMSETGYQYLLRLPLRLHIPSAHTFVVHAGLLPSDPRYPYFDAIKQPLARIPKTRNNLEMESADWAKDGNKTERLRMLQEMAVMAQIPQNMNPWVVLNMRSVKNGKVSRKPDGKNWYKIWDKEMTRCVGFHGEMKKDKDVEASGEKKRKHDLPCYPASVFYGHFASQGLTINRWSFGLDSGCVYGRQLSAFVIGGPTLQSFDDGNDSDDTETSGKKKQKNADIFKFGDRSSGQLVSVNCRT</sequence>
<feature type="transmembrane region" description="Helical" evidence="1">
    <location>
        <begin position="7"/>
        <end position="27"/>
    </location>
</feature>
<dbReference type="SUPFAM" id="SSF56300">
    <property type="entry name" value="Metallo-dependent phosphatases"/>
    <property type="match status" value="1"/>
</dbReference>
<dbReference type="GO" id="GO:0000298">
    <property type="term" value="F:endopolyphosphatase activity"/>
    <property type="evidence" value="ECO:0007669"/>
    <property type="project" value="TreeGrafter"/>
</dbReference>
<protein>
    <submittedName>
        <fullName evidence="3">Calcineurin-like phosphoesterase</fullName>
    </submittedName>
</protein>
<name>A0A5C3L394_COPMA</name>
<keyword evidence="1" id="KW-0472">Membrane</keyword>